<proteinExistence type="predicted"/>
<dbReference type="PANTHER" id="PTHR23272:SF182">
    <property type="entry name" value="OS09G0381850 PROTEIN"/>
    <property type="match status" value="1"/>
</dbReference>
<dbReference type="AlphaFoldDB" id="A0A6V7PXT6"/>
<feature type="compositionally biased region" description="Low complexity" evidence="1">
    <location>
        <begin position="111"/>
        <end position="122"/>
    </location>
</feature>
<feature type="compositionally biased region" description="Basic and acidic residues" evidence="1">
    <location>
        <begin position="94"/>
        <end position="110"/>
    </location>
</feature>
<evidence type="ECO:0000313" key="3">
    <source>
        <dbReference type="EMBL" id="CAD1835565.1"/>
    </source>
</evidence>
<feature type="region of interest" description="Disordered" evidence="1">
    <location>
        <begin position="94"/>
        <end position="122"/>
    </location>
</feature>
<evidence type="ECO:0000259" key="2">
    <source>
        <dbReference type="Pfam" id="PF05699"/>
    </source>
</evidence>
<dbReference type="SUPFAM" id="SSF53098">
    <property type="entry name" value="Ribonuclease H-like"/>
    <property type="match status" value="1"/>
</dbReference>
<feature type="region of interest" description="Disordered" evidence="1">
    <location>
        <begin position="28"/>
        <end position="47"/>
    </location>
</feature>
<dbReference type="Pfam" id="PF05699">
    <property type="entry name" value="Dimer_Tnp_hAT"/>
    <property type="match status" value="1"/>
</dbReference>
<gene>
    <name evidence="3" type="ORF">CB5_LOCUS18776</name>
</gene>
<dbReference type="GO" id="GO:0046983">
    <property type="term" value="F:protein dimerization activity"/>
    <property type="evidence" value="ECO:0007669"/>
    <property type="project" value="InterPro"/>
</dbReference>
<accession>A0A6V7PXT6</accession>
<evidence type="ECO:0000256" key="1">
    <source>
        <dbReference type="SAM" id="MobiDB-lite"/>
    </source>
</evidence>
<dbReference type="PANTHER" id="PTHR23272">
    <property type="entry name" value="BED FINGER-RELATED"/>
    <property type="match status" value="1"/>
</dbReference>
<dbReference type="InterPro" id="IPR012337">
    <property type="entry name" value="RNaseH-like_sf"/>
</dbReference>
<feature type="compositionally biased region" description="Basic and acidic residues" evidence="1">
    <location>
        <begin position="33"/>
        <end position="47"/>
    </location>
</feature>
<protein>
    <recommendedName>
        <fullName evidence="2">HAT C-terminal dimerisation domain-containing protein</fullName>
    </recommendedName>
</protein>
<dbReference type="InterPro" id="IPR008906">
    <property type="entry name" value="HATC_C_dom"/>
</dbReference>
<name>A0A6V7PXT6_ANACO</name>
<organism evidence="3">
    <name type="scientific">Ananas comosus var. bracteatus</name>
    <name type="common">red pineapple</name>
    <dbReference type="NCBI Taxonomy" id="296719"/>
    <lineage>
        <taxon>Eukaryota</taxon>
        <taxon>Viridiplantae</taxon>
        <taxon>Streptophyta</taxon>
        <taxon>Embryophyta</taxon>
        <taxon>Tracheophyta</taxon>
        <taxon>Spermatophyta</taxon>
        <taxon>Magnoliopsida</taxon>
        <taxon>Liliopsida</taxon>
        <taxon>Poales</taxon>
        <taxon>Bromeliaceae</taxon>
        <taxon>Bromelioideae</taxon>
        <taxon>Ananas</taxon>
    </lineage>
</organism>
<sequence length="286" mass="32136">MKKKLSRNEEKEKCRTMMRTMRKGRWILRKGGSRGDEEGDREGGHRGGIMRFDEGCRAFRFAFLKIMKKKLPNDALGPMLSAHKKLIAEKLAEEEAEHKVKGEAKKEKMSSSRIPSSQNSISSPAIDNVIIDDSPIDVDNECGDDEDNNQLMKEKAIATDSPSKKRGRKKTSDVWKSFKKIQTVDSMEVGKSELEIYLEEQNVRCNASTDKTFDVLNWWKVNSHKFPILSQMAKDILSVLITTVTSESAFSAGGRVLTDYRSSLSTSTVEALVCGGNGFVILQNYN</sequence>
<dbReference type="EMBL" id="LR862153">
    <property type="protein sequence ID" value="CAD1835565.1"/>
    <property type="molecule type" value="Genomic_DNA"/>
</dbReference>
<feature type="domain" description="HAT C-terminal dimerisation" evidence="2">
    <location>
        <begin position="193"/>
        <end position="274"/>
    </location>
</feature>
<reference evidence="3" key="1">
    <citation type="submission" date="2020-07" db="EMBL/GenBank/DDBJ databases">
        <authorList>
            <person name="Lin J."/>
        </authorList>
    </citation>
    <scope>NUCLEOTIDE SEQUENCE</scope>
</reference>